<evidence type="ECO:0000313" key="2">
    <source>
        <dbReference type="EMBL" id="CAX51438.1"/>
    </source>
</evidence>
<keyword evidence="1" id="KW-0812">Transmembrane</keyword>
<dbReference type="EMBL" id="FM998795">
    <property type="protein sequence ID" value="CAX51438.1"/>
    <property type="molecule type" value="mRNA"/>
</dbReference>
<proteinExistence type="evidence at transcript level"/>
<name>C5J8D3_OPICY</name>
<keyword evidence="1" id="KW-0472">Membrane</keyword>
<dbReference type="AlphaFoldDB" id="C5J8D3"/>
<feature type="transmembrane region" description="Helical" evidence="1">
    <location>
        <begin position="12"/>
        <end position="31"/>
    </location>
</feature>
<protein>
    <submittedName>
        <fullName evidence="2">Uncharacterized protein</fullName>
    </submittedName>
</protein>
<accession>C5J8D3</accession>
<feature type="non-terminal residue" evidence="2">
    <location>
        <position position="66"/>
    </location>
</feature>
<feature type="transmembrane region" description="Helical" evidence="1">
    <location>
        <begin position="43"/>
        <end position="64"/>
    </location>
</feature>
<evidence type="ECO:0000256" key="1">
    <source>
        <dbReference type="SAM" id="Phobius"/>
    </source>
</evidence>
<reference evidence="2" key="1">
    <citation type="journal article" date="2009" name="Toxicon">
        <title>Cloning and characterization of cDNA sequences encoding for new venom peptides of the Brazilian scorpion Opisthacanthus cayaporum.</title>
        <authorList>
            <person name="Silva E.C."/>
            <person name="Camargos T.S."/>
            <person name="Maranhao A.Q."/>
            <person name="Silva-Pereira I."/>
            <person name="Silva L.P."/>
            <person name="Possani L.D."/>
            <person name="Schwartz E.F."/>
        </authorList>
    </citation>
    <scope>NUCLEOTIDE SEQUENCE</scope>
    <source>
        <tissue evidence="2">Venom gland</tissue>
    </source>
</reference>
<organism evidence="2">
    <name type="scientific">Opisthacanthus cayaporum</name>
    <name type="common">South American scorpion</name>
    <dbReference type="NCBI Taxonomy" id="573324"/>
    <lineage>
        <taxon>Eukaryota</taxon>
        <taxon>Metazoa</taxon>
        <taxon>Ecdysozoa</taxon>
        <taxon>Arthropoda</taxon>
        <taxon>Chelicerata</taxon>
        <taxon>Arachnida</taxon>
        <taxon>Scorpiones</taxon>
        <taxon>Iurida</taxon>
        <taxon>Scorpionoidea</taxon>
        <taxon>Hemiscorpiidae</taxon>
        <taxon>Opisthacanthus</taxon>
    </lineage>
</organism>
<keyword evidence="1" id="KW-1133">Transmembrane helix</keyword>
<sequence>MANLKNVPTLQSLVFPLIFSILNLLACCLLQGRKFFHLSFSHLFVLITSVISGVFPHIYVTMYYSV</sequence>